<proteinExistence type="inferred from homology"/>
<dbReference type="PANTHER" id="PTHR42724">
    <property type="entry name" value="TETRAACYLDISACCHARIDE 4'-KINASE"/>
    <property type="match status" value="1"/>
</dbReference>
<evidence type="ECO:0000256" key="3">
    <source>
        <dbReference type="ARBA" id="ARBA00012071"/>
    </source>
</evidence>
<dbReference type="HAMAP" id="MF_00409">
    <property type="entry name" value="LpxK"/>
    <property type="match status" value="1"/>
</dbReference>
<gene>
    <name evidence="13" type="primary">lpxK</name>
    <name evidence="14" type="ORF">L196_00655</name>
</gene>
<keyword evidence="15" id="KW-1185">Reference proteome</keyword>
<keyword evidence="6 13" id="KW-0441">Lipid A biosynthesis</keyword>
<evidence type="ECO:0000256" key="12">
    <source>
        <dbReference type="ARBA" id="ARBA00029757"/>
    </source>
</evidence>
<feature type="binding site" evidence="13">
    <location>
        <begin position="62"/>
        <end position="69"/>
    </location>
    <ligand>
        <name>ATP</name>
        <dbReference type="ChEBI" id="CHEBI:30616"/>
    </ligand>
</feature>
<keyword evidence="7 13" id="KW-0808">Transferase</keyword>
<name>A0AB33Z3K6_9GAMM</name>
<evidence type="ECO:0000256" key="5">
    <source>
        <dbReference type="ARBA" id="ARBA00022516"/>
    </source>
</evidence>
<dbReference type="InterPro" id="IPR027417">
    <property type="entry name" value="P-loop_NTPase"/>
</dbReference>
<evidence type="ECO:0000256" key="4">
    <source>
        <dbReference type="ARBA" id="ARBA00016436"/>
    </source>
</evidence>
<dbReference type="EMBL" id="ASHL01000001">
    <property type="protein sequence ID" value="EPD13964.1"/>
    <property type="molecule type" value="Genomic_DNA"/>
</dbReference>
<evidence type="ECO:0000313" key="14">
    <source>
        <dbReference type="EMBL" id="EPD13964.1"/>
    </source>
</evidence>
<dbReference type="Proteomes" id="UP000015462">
    <property type="component" value="Unassembled WGS sequence"/>
</dbReference>
<dbReference type="AlphaFoldDB" id="A0AB33Z3K6"/>
<dbReference type="InterPro" id="IPR003758">
    <property type="entry name" value="LpxK"/>
</dbReference>
<keyword evidence="11 13" id="KW-0443">Lipid metabolism</keyword>
<keyword evidence="5 13" id="KW-0444">Lipid biosynthesis</keyword>
<dbReference type="GO" id="GO:0009029">
    <property type="term" value="F:lipid-A 4'-kinase activity"/>
    <property type="evidence" value="ECO:0007669"/>
    <property type="project" value="UniProtKB-UniRule"/>
</dbReference>
<dbReference type="SUPFAM" id="SSF52540">
    <property type="entry name" value="P-loop containing nucleoside triphosphate hydrolases"/>
    <property type="match status" value="1"/>
</dbReference>
<evidence type="ECO:0000313" key="15">
    <source>
        <dbReference type="Proteomes" id="UP000015462"/>
    </source>
</evidence>
<evidence type="ECO:0000256" key="1">
    <source>
        <dbReference type="ARBA" id="ARBA00002274"/>
    </source>
</evidence>
<dbReference type="Pfam" id="PF02606">
    <property type="entry name" value="LpxK"/>
    <property type="match status" value="1"/>
</dbReference>
<evidence type="ECO:0000256" key="13">
    <source>
        <dbReference type="HAMAP-Rule" id="MF_00409"/>
    </source>
</evidence>
<dbReference type="GO" id="GO:0005524">
    <property type="term" value="F:ATP binding"/>
    <property type="evidence" value="ECO:0007669"/>
    <property type="project" value="UniProtKB-UniRule"/>
</dbReference>
<evidence type="ECO:0000256" key="6">
    <source>
        <dbReference type="ARBA" id="ARBA00022556"/>
    </source>
</evidence>
<evidence type="ECO:0000256" key="8">
    <source>
        <dbReference type="ARBA" id="ARBA00022741"/>
    </source>
</evidence>
<keyword evidence="10 13" id="KW-0067">ATP-binding</keyword>
<dbReference type="EC" id="2.7.1.130" evidence="3 13"/>
<evidence type="ECO:0000256" key="7">
    <source>
        <dbReference type="ARBA" id="ARBA00022679"/>
    </source>
</evidence>
<keyword evidence="9 13" id="KW-0418">Kinase</keyword>
<dbReference type="RefSeq" id="WP_016389542.1">
    <property type="nucleotide sequence ID" value="NZ_KE646805.1"/>
</dbReference>
<protein>
    <recommendedName>
        <fullName evidence="4 13">Tetraacyldisaccharide 4'-kinase</fullName>
        <ecNumber evidence="3 13">2.7.1.130</ecNumber>
    </recommendedName>
    <alternativeName>
        <fullName evidence="12 13">Lipid A 4'-kinase</fullName>
    </alternativeName>
</protein>
<comment type="function">
    <text evidence="1 13">Transfers the gamma-phosphate of ATP to the 4'-position of a tetraacyldisaccharide 1-phosphate intermediate (termed DS-1-P) to form tetraacyldisaccharide 1,4'-bis-phosphate (lipid IVA).</text>
</comment>
<comment type="caution">
    <text evidence="14">The sequence shown here is derived from an EMBL/GenBank/DDBJ whole genome shotgun (WGS) entry which is preliminary data.</text>
</comment>
<accession>A0AB33Z3K6</accession>
<organism evidence="14 15">
    <name type="scientific">Cycloclasticus pugetii</name>
    <dbReference type="NCBI Taxonomy" id="34068"/>
    <lineage>
        <taxon>Bacteria</taxon>
        <taxon>Pseudomonadati</taxon>
        <taxon>Pseudomonadota</taxon>
        <taxon>Gammaproteobacteria</taxon>
        <taxon>Thiotrichales</taxon>
        <taxon>Piscirickettsiaceae</taxon>
        <taxon>Cycloclasticus</taxon>
    </lineage>
</organism>
<evidence type="ECO:0000256" key="11">
    <source>
        <dbReference type="ARBA" id="ARBA00023098"/>
    </source>
</evidence>
<dbReference type="PANTHER" id="PTHR42724:SF1">
    <property type="entry name" value="TETRAACYLDISACCHARIDE 4'-KINASE, MITOCHONDRIAL-RELATED"/>
    <property type="match status" value="1"/>
</dbReference>
<dbReference type="GO" id="GO:0009245">
    <property type="term" value="P:lipid A biosynthetic process"/>
    <property type="evidence" value="ECO:0007669"/>
    <property type="project" value="UniProtKB-UniRule"/>
</dbReference>
<evidence type="ECO:0000256" key="10">
    <source>
        <dbReference type="ARBA" id="ARBA00022840"/>
    </source>
</evidence>
<comment type="catalytic activity">
    <reaction evidence="13">
        <text>a lipid A disaccharide + ATP = a lipid IVA + ADP + H(+)</text>
        <dbReference type="Rhea" id="RHEA:67840"/>
        <dbReference type="ChEBI" id="CHEBI:15378"/>
        <dbReference type="ChEBI" id="CHEBI:30616"/>
        <dbReference type="ChEBI" id="CHEBI:176343"/>
        <dbReference type="ChEBI" id="CHEBI:176425"/>
        <dbReference type="ChEBI" id="CHEBI:456216"/>
        <dbReference type="EC" id="2.7.1.130"/>
    </reaction>
</comment>
<dbReference type="GO" id="GO:0009244">
    <property type="term" value="P:lipopolysaccharide core region biosynthetic process"/>
    <property type="evidence" value="ECO:0007669"/>
    <property type="project" value="TreeGrafter"/>
</dbReference>
<comment type="pathway">
    <text evidence="2 13">Glycolipid biosynthesis; lipid IV(A) biosynthesis; lipid IV(A) from (3R)-3-hydroxytetradecanoyl-[acyl-carrier-protein] and UDP-N-acetyl-alpha-D-glucosamine: step 6/6.</text>
</comment>
<dbReference type="NCBIfam" id="TIGR00682">
    <property type="entry name" value="lpxK"/>
    <property type="match status" value="1"/>
</dbReference>
<keyword evidence="8 13" id="KW-0547">Nucleotide-binding</keyword>
<evidence type="ECO:0000256" key="9">
    <source>
        <dbReference type="ARBA" id="ARBA00022777"/>
    </source>
</evidence>
<dbReference type="GO" id="GO:0005886">
    <property type="term" value="C:plasma membrane"/>
    <property type="evidence" value="ECO:0007669"/>
    <property type="project" value="TreeGrafter"/>
</dbReference>
<evidence type="ECO:0000256" key="2">
    <source>
        <dbReference type="ARBA" id="ARBA00004870"/>
    </source>
</evidence>
<comment type="similarity">
    <text evidence="13">Belongs to the LpxK family.</text>
</comment>
<sequence>MSHKISRFIDSMWYGQRPVALLFVPLSWLFGVIVKLRAWLYKKGWLRSTCLSVPVIVVGNITVGGTGKTPIVIWVAELLKSAGYKPGVISRGYGGIASSWPQQVREDSDSRVVGDEAKILARRTQCPVAVGPSRADSAQALIDHHHCDIIISDDGLQHYALQRDIEIAVVDGERRYGNRYLLPAGPLREPVERLESVDFIVCNGLANKHEYPLRVDGSEAVMLVDESERLDLQSFRAAECHAIAGLGNPSRFFSHLKKFNLSFEPHIFPDHYKYTEKDINFNDEKQVLMTEKDAVKCTHMATRKHWYVPIKAQMTQNFGLTLLSLIKEKING</sequence>
<reference evidence="14 15" key="1">
    <citation type="journal article" date="2013" name="Genome Announc.">
        <title>Genome Sequence of the Pyrene- and Fluoranthene-Degrading Bacterium Cycloclasticus sp. Strain PY97M.</title>
        <authorList>
            <person name="Cui Z."/>
            <person name="Xu G."/>
            <person name="Li Q."/>
            <person name="Gao W."/>
            <person name="Zheng L."/>
        </authorList>
    </citation>
    <scope>NUCLEOTIDE SEQUENCE [LARGE SCALE GENOMIC DNA]</scope>
    <source>
        <strain evidence="14 15">PY97M</strain>
    </source>
</reference>